<feature type="compositionally biased region" description="Low complexity" evidence="1">
    <location>
        <begin position="449"/>
        <end position="460"/>
    </location>
</feature>
<organism evidence="2 3">
    <name type="scientific">Pleurotus ostreatus</name>
    <name type="common">Oyster mushroom</name>
    <name type="synonym">White-rot fungus</name>
    <dbReference type="NCBI Taxonomy" id="5322"/>
    <lineage>
        <taxon>Eukaryota</taxon>
        <taxon>Fungi</taxon>
        <taxon>Dikarya</taxon>
        <taxon>Basidiomycota</taxon>
        <taxon>Agaricomycotina</taxon>
        <taxon>Agaricomycetes</taxon>
        <taxon>Agaricomycetidae</taxon>
        <taxon>Agaricales</taxon>
        <taxon>Pleurotineae</taxon>
        <taxon>Pleurotaceae</taxon>
        <taxon>Pleurotus</taxon>
    </lineage>
</organism>
<keyword evidence="3" id="KW-1185">Reference proteome</keyword>
<feature type="region of interest" description="Disordered" evidence="1">
    <location>
        <begin position="373"/>
        <end position="471"/>
    </location>
</feature>
<dbReference type="GeneID" id="59376062"/>
<gene>
    <name evidence="2" type="ORF">PC9H_006244</name>
</gene>
<evidence type="ECO:0000256" key="1">
    <source>
        <dbReference type="SAM" id="MobiDB-lite"/>
    </source>
</evidence>
<feature type="region of interest" description="Disordered" evidence="1">
    <location>
        <begin position="655"/>
        <end position="678"/>
    </location>
</feature>
<comment type="caution">
    <text evidence="2">The sequence shown here is derived from an EMBL/GenBank/DDBJ whole genome shotgun (WGS) entry which is preliminary data.</text>
</comment>
<feature type="compositionally biased region" description="Polar residues" evidence="1">
    <location>
        <begin position="418"/>
        <end position="433"/>
    </location>
</feature>
<feature type="compositionally biased region" description="Polar residues" evidence="1">
    <location>
        <begin position="655"/>
        <end position="668"/>
    </location>
</feature>
<dbReference type="EMBL" id="JACETU010000004">
    <property type="protein sequence ID" value="KAF7430536.1"/>
    <property type="molecule type" value="Genomic_DNA"/>
</dbReference>
<accession>A0A8H6ZTD1</accession>
<evidence type="ECO:0000313" key="3">
    <source>
        <dbReference type="Proteomes" id="UP000623687"/>
    </source>
</evidence>
<feature type="compositionally biased region" description="Basic and acidic residues" evidence="1">
    <location>
        <begin position="587"/>
        <end position="606"/>
    </location>
</feature>
<dbReference type="AlphaFoldDB" id="A0A8H6ZTD1"/>
<feature type="region of interest" description="Disordered" evidence="1">
    <location>
        <begin position="583"/>
        <end position="609"/>
    </location>
</feature>
<evidence type="ECO:0000313" key="2">
    <source>
        <dbReference type="EMBL" id="KAF7430536.1"/>
    </source>
</evidence>
<dbReference type="RefSeq" id="XP_036631814.1">
    <property type="nucleotide sequence ID" value="XM_036775795.1"/>
</dbReference>
<feature type="compositionally biased region" description="Low complexity" evidence="1">
    <location>
        <begin position="301"/>
        <end position="311"/>
    </location>
</feature>
<feature type="compositionally biased region" description="Polar residues" evidence="1">
    <location>
        <begin position="386"/>
        <end position="399"/>
    </location>
</feature>
<dbReference type="VEuPathDB" id="FungiDB:PC9H_006244"/>
<dbReference type="Proteomes" id="UP000623687">
    <property type="component" value="Unassembled WGS sequence"/>
</dbReference>
<dbReference type="OrthoDB" id="10360217at2759"/>
<feature type="region of interest" description="Disordered" evidence="1">
    <location>
        <begin position="301"/>
        <end position="323"/>
    </location>
</feature>
<proteinExistence type="predicted"/>
<name>A0A8H6ZTD1_PLEOS</name>
<reference evidence="2" key="1">
    <citation type="submission" date="2019-07" db="EMBL/GenBank/DDBJ databases">
        <authorList>
            <person name="Palmer J.M."/>
        </authorList>
    </citation>
    <scope>NUCLEOTIDE SEQUENCE</scope>
    <source>
        <strain evidence="2">PC9</strain>
    </source>
</reference>
<protein>
    <submittedName>
        <fullName evidence="2">Uncharacterized protein</fullName>
    </submittedName>
</protein>
<sequence length="827" mass="89745">MPPSATPTSATLVARLAAYKGFNTLATVRFVSGLCLGRSPLNGNAVLVGIIARLALWPSAYRWIFHPRPEETRDPFDLKANLLLFMVFLFDFDCSPLEISLIRLIRESHICFILGALLKMLLYESLDYDNLRPKQGSFAPIATTFKLVTMFALDLLADICRTSRRMQCDTQDQVQCDPLTCMAMTGAAIPIDGTQEGELEFPCQYRHALDEVMIDGFVSSLLAPYPLSQAPSLYFDMSPSLNGESDIDVPVALDNLRHNLSRRSEAHNKTKIFDSAYSGTPSYPEKARSHFEGIAFETYSSSTAPSTASGTPVPPPYPPGASSDHDIELPAVDDPSSVTETSGYGTTMYPPGAFVSASANYLPAIATEPLPEEDHTGLSLYPPGAFSSSDCTDLPTTVTEAYPEGDETGSALHPPGAFNSSDTIDRSPANTGLQEDETESRDESVEAGDSSYDGDGSLSDSDPHPSLDEGEEPFACEIHGIPSLSRMLEQGQVASRAPYMEVQDGYLANSVQHDPSPMMAEAARLEEMYDYIRCLLTIEPDNDILEDGTMPASSTSRALPDFVIYTELYQPTSEPSIVPRVLAGSDEGARPGRDYQRNDNNDDGVDRSTIPIVDKPRLTHANEVDTVKDGSHNIHNGSPSVDCSTDAMQPITTSTWAQDASPPSQGAISTPEYDPLTNKDTLEISTTTRTPQHVEEYCTSGSLSLHDLMASVHESHTRARTTSSEADYAVTNKLASSTSIADPSPWGTAPATRGVRRLTVTSPRVLLRRGASCHDLHRSPSKGLCSIANEHSDPSPKHSIIGHQGLLRALSTPFLNGRREDGHEDRQ</sequence>